<dbReference type="Proteomes" id="UP001482620">
    <property type="component" value="Unassembled WGS sequence"/>
</dbReference>
<dbReference type="EMBL" id="JAHRIQ010107665">
    <property type="protein sequence ID" value="MEQ2256689.1"/>
    <property type="molecule type" value="Genomic_DNA"/>
</dbReference>
<evidence type="ECO:0000313" key="1">
    <source>
        <dbReference type="EMBL" id="MEQ2256689.1"/>
    </source>
</evidence>
<comment type="caution">
    <text evidence="1">The sequence shown here is derived from an EMBL/GenBank/DDBJ whole genome shotgun (WGS) entry which is preliminary data.</text>
</comment>
<accession>A0ABV0VHV0</accession>
<name>A0ABV0VHV0_9TELE</name>
<sequence>MVVLRYVYINVNINHLLQTEITARQDVMSLSSAAVLLVLCVQHLHGSALPAVSSYEFTAYRMQQYNLARQKHVCKIVSQKSWGSSGSHLGLCVGHWSAVIFSYRCHLRPVSLLLCNHDHQL</sequence>
<keyword evidence="2" id="KW-1185">Reference proteome</keyword>
<evidence type="ECO:0000313" key="2">
    <source>
        <dbReference type="Proteomes" id="UP001482620"/>
    </source>
</evidence>
<proteinExistence type="predicted"/>
<protein>
    <recommendedName>
        <fullName evidence="3">Secreted protein</fullName>
    </recommendedName>
</protein>
<evidence type="ECO:0008006" key="3">
    <source>
        <dbReference type="Google" id="ProtNLM"/>
    </source>
</evidence>
<reference evidence="1 2" key="1">
    <citation type="submission" date="2021-06" db="EMBL/GenBank/DDBJ databases">
        <authorList>
            <person name="Palmer J.M."/>
        </authorList>
    </citation>
    <scope>NUCLEOTIDE SEQUENCE [LARGE SCALE GENOMIC DNA]</scope>
    <source>
        <strain evidence="2">if_2019</strain>
        <tissue evidence="1">Muscle</tissue>
    </source>
</reference>
<gene>
    <name evidence="1" type="ORF">ILYODFUR_026629</name>
</gene>
<organism evidence="1 2">
    <name type="scientific">Ilyodon furcidens</name>
    <name type="common">goldbreast splitfin</name>
    <dbReference type="NCBI Taxonomy" id="33524"/>
    <lineage>
        <taxon>Eukaryota</taxon>
        <taxon>Metazoa</taxon>
        <taxon>Chordata</taxon>
        <taxon>Craniata</taxon>
        <taxon>Vertebrata</taxon>
        <taxon>Euteleostomi</taxon>
        <taxon>Actinopterygii</taxon>
        <taxon>Neopterygii</taxon>
        <taxon>Teleostei</taxon>
        <taxon>Neoteleostei</taxon>
        <taxon>Acanthomorphata</taxon>
        <taxon>Ovalentaria</taxon>
        <taxon>Atherinomorphae</taxon>
        <taxon>Cyprinodontiformes</taxon>
        <taxon>Goodeidae</taxon>
        <taxon>Ilyodon</taxon>
    </lineage>
</organism>